<feature type="transmembrane region" description="Helical" evidence="1">
    <location>
        <begin position="7"/>
        <end position="29"/>
    </location>
</feature>
<protein>
    <recommendedName>
        <fullName evidence="4">MFS transporter</fullName>
    </recommendedName>
</protein>
<feature type="transmembrane region" description="Helical" evidence="1">
    <location>
        <begin position="41"/>
        <end position="58"/>
    </location>
</feature>
<name>A0A5R9Q7Y5_9GAMM</name>
<feature type="transmembrane region" description="Helical" evidence="1">
    <location>
        <begin position="291"/>
        <end position="312"/>
    </location>
</feature>
<evidence type="ECO:0000256" key="1">
    <source>
        <dbReference type="SAM" id="Phobius"/>
    </source>
</evidence>
<keyword evidence="1" id="KW-0472">Membrane</keyword>
<feature type="transmembrane region" description="Helical" evidence="1">
    <location>
        <begin position="70"/>
        <end position="89"/>
    </location>
</feature>
<dbReference type="RefSeq" id="WP_138478055.1">
    <property type="nucleotide sequence ID" value="NZ_PPSW01000003.1"/>
</dbReference>
<dbReference type="AlphaFoldDB" id="A0A5R9Q7Y5"/>
<feature type="transmembrane region" description="Helical" evidence="1">
    <location>
        <begin position="166"/>
        <end position="182"/>
    </location>
</feature>
<dbReference type="SUPFAM" id="SSF103473">
    <property type="entry name" value="MFS general substrate transporter"/>
    <property type="match status" value="1"/>
</dbReference>
<evidence type="ECO:0000313" key="3">
    <source>
        <dbReference type="Proteomes" id="UP000309186"/>
    </source>
</evidence>
<gene>
    <name evidence="2" type="ORF">C1E24_01420</name>
</gene>
<sequence>MNKQISWLVVGGGLLGVSQQIALVVLPLLADIMSVPYETLVNWQAAGSFLFLFSSVYWAKTMAKKGVSYVVKLTTAGFLLSNLILLFLWLEYDWLSVEVMLGIFIVSRIVHGLFSSGIVPQLQISALMLYPQNTIGALAKVSLGGTLARCLTPLACIGLLMVSPTWVFALPLLLGLYVLLITPSLSKGKSKEKVSGSPHQHWGLLVVAFICAFSLCFGQFSLVQVLTRFIPDNSAQVSQWVAINLAITACLSTINQIYFIKKQKVDSERLLVLSLAVAFVMAGASSMAHHIVVMCITVSLIFVALNSATLAYTNVIVAKAGKQYTNYITTTHTLGYALGAVFVNFSLTLPYTLVCTALFIAFSFIVRRFIRNVYPKQAETT</sequence>
<dbReference type="EMBL" id="PPSW01000003">
    <property type="protein sequence ID" value="TLX48792.1"/>
    <property type="molecule type" value="Genomic_DNA"/>
</dbReference>
<feature type="transmembrane region" description="Helical" evidence="1">
    <location>
        <begin position="270"/>
        <end position="285"/>
    </location>
</feature>
<organism evidence="2 3">
    <name type="scientific">Pseudoalteromonas phenolica</name>
    <dbReference type="NCBI Taxonomy" id="161398"/>
    <lineage>
        <taxon>Bacteria</taxon>
        <taxon>Pseudomonadati</taxon>
        <taxon>Pseudomonadota</taxon>
        <taxon>Gammaproteobacteria</taxon>
        <taxon>Alteromonadales</taxon>
        <taxon>Pseudoalteromonadaceae</taxon>
        <taxon>Pseudoalteromonas</taxon>
    </lineage>
</organism>
<dbReference type="InterPro" id="IPR036259">
    <property type="entry name" value="MFS_trans_sf"/>
</dbReference>
<comment type="caution">
    <text evidence="2">The sequence shown here is derived from an EMBL/GenBank/DDBJ whole genome shotgun (WGS) entry which is preliminary data.</text>
</comment>
<feature type="transmembrane region" description="Helical" evidence="1">
    <location>
        <begin position="349"/>
        <end position="366"/>
    </location>
</feature>
<keyword evidence="1" id="KW-1133">Transmembrane helix</keyword>
<feature type="transmembrane region" description="Helical" evidence="1">
    <location>
        <begin position="202"/>
        <end position="220"/>
    </location>
</feature>
<dbReference type="PANTHER" id="PTHR23546">
    <property type="entry name" value="TRANSPORT PROTEIN"/>
    <property type="match status" value="1"/>
</dbReference>
<dbReference type="OrthoDB" id="6286814at2"/>
<dbReference type="Proteomes" id="UP000309186">
    <property type="component" value="Unassembled WGS sequence"/>
</dbReference>
<proteinExistence type="predicted"/>
<evidence type="ECO:0008006" key="4">
    <source>
        <dbReference type="Google" id="ProtNLM"/>
    </source>
</evidence>
<dbReference type="PANTHER" id="PTHR23546:SF1">
    <property type="entry name" value="MEMBRANE PROTEIN"/>
    <property type="match status" value="1"/>
</dbReference>
<feature type="transmembrane region" description="Helical" evidence="1">
    <location>
        <begin position="240"/>
        <end position="258"/>
    </location>
</feature>
<reference evidence="2 3" key="1">
    <citation type="submission" date="2018-01" db="EMBL/GenBank/DDBJ databases">
        <title>Co-occurrence of chitin degradation, pigmentation and bioactivity in marine Pseudoalteromonas.</title>
        <authorList>
            <person name="Paulsen S."/>
            <person name="Gram L."/>
            <person name="Machado H."/>
        </authorList>
    </citation>
    <scope>NUCLEOTIDE SEQUENCE [LARGE SCALE GENOMIC DNA]</scope>
    <source>
        <strain evidence="2 3">S3663</strain>
    </source>
</reference>
<evidence type="ECO:0000313" key="2">
    <source>
        <dbReference type="EMBL" id="TLX48792.1"/>
    </source>
</evidence>
<accession>A0A5R9Q7Y5</accession>
<keyword evidence="1" id="KW-0812">Transmembrane</keyword>